<dbReference type="RefSeq" id="WP_183461859.1">
    <property type="nucleotide sequence ID" value="NZ_JACHWZ010000017.1"/>
</dbReference>
<accession>A0A7W4ZAF1</accession>
<keyword evidence="5" id="KW-0031">Aminopeptidase</keyword>
<reference evidence="5 6" key="1">
    <citation type="submission" date="2020-08" db="EMBL/GenBank/DDBJ databases">
        <title>Genomic Encyclopedia of Type Strains, Phase III (KMG-III): the genomes of soil and plant-associated and newly described type strains.</title>
        <authorList>
            <person name="Whitman W."/>
        </authorList>
    </citation>
    <scope>NUCLEOTIDE SEQUENCE [LARGE SCALE GENOMIC DNA]</scope>
    <source>
        <strain evidence="5 6">CECT 8799</strain>
    </source>
</reference>
<keyword evidence="5" id="KW-0645">Protease</keyword>
<evidence type="ECO:0000256" key="2">
    <source>
        <dbReference type="SAM" id="Coils"/>
    </source>
</evidence>
<proteinExistence type="predicted"/>
<keyword evidence="1" id="KW-0378">Hydrolase</keyword>
<dbReference type="SUPFAM" id="SSF53474">
    <property type="entry name" value="alpha/beta-Hydrolases"/>
    <property type="match status" value="1"/>
</dbReference>
<keyword evidence="3" id="KW-0732">Signal</keyword>
<dbReference type="PANTHER" id="PTHR42776:SF27">
    <property type="entry name" value="DIPEPTIDYL PEPTIDASE FAMILY MEMBER 6"/>
    <property type="match status" value="1"/>
</dbReference>
<gene>
    <name evidence="5" type="ORF">FHS09_003350</name>
</gene>
<comment type="caution">
    <text evidence="5">The sequence shown here is derived from an EMBL/GenBank/DDBJ whole genome shotgun (WGS) entry which is preliminary data.</text>
</comment>
<protein>
    <submittedName>
        <fullName evidence="5">Dipeptidyl aminopeptidase/acylaminoacyl peptidase</fullName>
    </submittedName>
</protein>
<evidence type="ECO:0000313" key="5">
    <source>
        <dbReference type="EMBL" id="MBB3062501.1"/>
    </source>
</evidence>
<name>A0A7W4ZAF1_9GAMM</name>
<feature type="signal peptide" evidence="3">
    <location>
        <begin position="1"/>
        <end position="27"/>
    </location>
</feature>
<dbReference type="InterPro" id="IPR001375">
    <property type="entry name" value="Peptidase_S9_cat"/>
</dbReference>
<dbReference type="AlphaFoldDB" id="A0A7W4ZAF1"/>
<dbReference type="SUPFAM" id="SSF82171">
    <property type="entry name" value="DPP6 N-terminal domain-like"/>
    <property type="match status" value="1"/>
</dbReference>
<sequence length="656" mass="74873">MTNSLLRPLKIAVVFLLSFCWYLPSHAAEQAELSVHEYGALPNISMMSISPSGDMIAFRNTDGERDLVVVVSLKEKKRLAAVDVSEITPRYLYFATEDELILVVSEVRHLFGYRDELDLSTAYAYNLRRNELRQLLTPGDVIYPGQRGMGRIVGMSPDRKYVYMPAYVPEDRHDRSPDMDLLRVELDSPRRPKVHFKGKNSSLDFFVNRQGEVIAHEIFNNRRDRHRILARQGEEWKEIYREDTEMMNISVVGISPDRESLVVLANNDSTGRDDYYLMSLLDGKLQWAGFGREDADVEYTYKDLNRVVWGVRYSGFTPSYKFFDPELDRRMADIQAMFPEHSVRLQDWSEGWKDLVVYVEGSSFSGHYYKFSQGQPPVQLASARPNITEKHIHPIGKVTFRARDGLPIPTLLTIPRHKLGNMKDLPAVLMPHGGPASYDRIGFDWLAQALANRGYLVIQPQFRGSEGFGQDHYEAGHGEWGRKMQDDLTDAVRFHIDKGIVDPERVCIVGASYGGYAALAGGAFTPELYRCVVSINGVADLRDMLKEEKSEHGRDHWVLAYWENNIAKGDASKEKLNEISPARHAKNFHAPVLLIHGEKDKTVPFAQSKTMYKQLKRAKKTVELLELEEENHNLLQGKTRLQAVEAVVAFVDRHLQ</sequence>
<evidence type="ECO:0000256" key="1">
    <source>
        <dbReference type="ARBA" id="ARBA00022801"/>
    </source>
</evidence>
<dbReference type="GO" id="GO:0004252">
    <property type="term" value="F:serine-type endopeptidase activity"/>
    <property type="evidence" value="ECO:0007669"/>
    <property type="project" value="TreeGrafter"/>
</dbReference>
<dbReference type="EMBL" id="JACHWZ010000017">
    <property type="protein sequence ID" value="MBB3062501.1"/>
    <property type="molecule type" value="Genomic_DNA"/>
</dbReference>
<organism evidence="5 6">
    <name type="scientific">Microbulbifer rhizosphaerae</name>
    <dbReference type="NCBI Taxonomy" id="1562603"/>
    <lineage>
        <taxon>Bacteria</taxon>
        <taxon>Pseudomonadati</taxon>
        <taxon>Pseudomonadota</taxon>
        <taxon>Gammaproteobacteria</taxon>
        <taxon>Cellvibrionales</taxon>
        <taxon>Microbulbiferaceae</taxon>
        <taxon>Microbulbifer</taxon>
    </lineage>
</organism>
<evidence type="ECO:0000259" key="4">
    <source>
        <dbReference type="Pfam" id="PF00326"/>
    </source>
</evidence>
<evidence type="ECO:0000256" key="3">
    <source>
        <dbReference type="SAM" id="SignalP"/>
    </source>
</evidence>
<dbReference type="Pfam" id="PF00326">
    <property type="entry name" value="Peptidase_S9"/>
    <property type="match status" value="1"/>
</dbReference>
<feature type="chain" id="PRO_5031183974" evidence="3">
    <location>
        <begin position="28"/>
        <end position="656"/>
    </location>
</feature>
<dbReference type="GO" id="GO:0004177">
    <property type="term" value="F:aminopeptidase activity"/>
    <property type="evidence" value="ECO:0007669"/>
    <property type="project" value="UniProtKB-KW"/>
</dbReference>
<feature type="domain" description="Peptidase S9 prolyl oligopeptidase catalytic" evidence="4">
    <location>
        <begin position="443"/>
        <end position="656"/>
    </location>
</feature>
<evidence type="ECO:0000313" key="6">
    <source>
        <dbReference type="Proteomes" id="UP000535937"/>
    </source>
</evidence>
<dbReference type="GO" id="GO:0006508">
    <property type="term" value="P:proteolysis"/>
    <property type="evidence" value="ECO:0007669"/>
    <property type="project" value="InterPro"/>
</dbReference>
<dbReference type="Gene3D" id="3.40.50.1820">
    <property type="entry name" value="alpha/beta hydrolase"/>
    <property type="match status" value="1"/>
</dbReference>
<dbReference type="InterPro" id="IPR029058">
    <property type="entry name" value="AB_hydrolase_fold"/>
</dbReference>
<dbReference type="PANTHER" id="PTHR42776">
    <property type="entry name" value="SERINE PEPTIDASE S9 FAMILY MEMBER"/>
    <property type="match status" value="1"/>
</dbReference>
<dbReference type="Proteomes" id="UP000535937">
    <property type="component" value="Unassembled WGS sequence"/>
</dbReference>
<keyword evidence="6" id="KW-1185">Reference proteome</keyword>
<feature type="coiled-coil region" evidence="2">
    <location>
        <begin position="608"/>
        <end position="635"/>
    </location>
</feature>
<keyword evidence="2" id="KW-0175">Coiled coil</keyword>